<proteinExistence type="predicted"/>
<sequence length="174" mass="19415">MEEIWKDIPGFEGKYQASTMGRIKSLDRLVRGKCHFTGHDFYRMIHGRILKPGRFCKSGHVSVVLGRGGIGKPVHQLIALTFLGPCPNGCEVLHENGIPTDNRVCNLRYGTRTENILDVYKDGGRWRKLSTDDVENIRFGLSCGITGVELASMYGVSSSTISRIKLGRSFGWLK</sequence>
<keyword evidence="3" id="KW-0255">Endonuclease</keyword>
<evidence type="ECO:0000313" key="4">
    <source>
        <dbReference type="Proteomes" id="UP000464314"/>
    </source>
</evidence>
<reference evidence="3 4" key="1">
    <citation type="submission" date="2020-01" db="EMBL/GenBank/DDBJ databases">
        <title>Genome analysis of Anaerocolumna sp. CBA3638.</title>
        <authorList>
            <person name="Kim J."/>
            <person name="Roh S.W."/>
        </authorList>
    </citation>
    <scope>NUCLEOTIDE SEQUENCE [LARGE SCALE GENOMIC DNA]</scope>
    <source>
        <strain evidence="3 4">CBA3638</strain>
    </source>
</reference>
<dbReference type="Gene3D" id="3.90.75.20">
    <property type="match status" value="1"/>
</dbReference>
<dbReference type="Proteomes" id="UP000464314">
    <property type="component" value="Chromosome"/>
</dbReference>
<accession>A0A6P1TTL8</accession>
<keyword evidence="4" id="KW-1185">Reference proteome</keyword>
<gene>
    <name evidence="3" type="ORF">Ana3638_19415</name>
</gene>
<dbReference type="AlphaFoldDB" id="A0A6P1TTL8"/>
<keyword evidence="3" id="KW-0378">Hydrolase</keyword>
<evidence type="ECO:0000313" key="3">
    <source>
        <dbReference type="EMBL" id="QHQ63833.1"/>
    </source>
</evidence>
<dbReference type="Pfam" id="PF13392">
    <property type="entry name" value="HNH_3"/>
    <property type="match status" value="1"/>
</dbReference>
<dbReference type="GO" id="GO:0016788">
    <property type="term" value="F:hydrolase activity, acting on ester bonds"/>
    <property type="evidence" value="ECO:0007669"/>
    <property type="project" value="InterPro"/>
</dbReference>
<dbReference type="InterPro" id="IPR003615">
    <property type="entry name" value="HNH_nuc"/>
</dbReference>
<dbReference type="Pfam" id="PF07463">
    <property type="entry name" value="NUMOD4"/>
    <property type="match status" value="1"/>
</dbReference>
<dbReference type="GO" id="GO:0004519">
    <property type="term" value="F:endonuclease activity"/>
    <property type="evidence" value="ECO:0007669"/>
    <property type="project" value="UniProtKB-KW"/>
</dbReference>
<dbReference type="InterPro" id="IPR010902">
    <property type="entry name" value="NUMOD4"/>
</dbReference>
<evidence type="ECO:0000259" key="1">
    <source>
        <dbReference type="Pfam" id="PF07463"/>
    </source>
</evidence>
<protein>
    <submittedName>
        <fullName evidence="3">HNH endonuclease</fullName>
    </submittedName>
</protein>
<keyword evidence="3" id="KW-0540">Nuclease</keyword>
<feature type="domain" description="NUMOD4" evidence="1">
    <location>
        <begin position="3"/>
        <end position="55"/>
    </location>
</feature>
<dbReference type="KEGG" id="anr:Ana3638_19415"/>
<dbReference type="InterPro" id="IPR044925">
    <property type="entry name" value="His-Me_finger_sf"/>
</dbReference>
<evidence type="ECO:0000259" key="2">
    <source>
        <dbReference type="Pfam" id="PF13392"/>
    </source>
</evidence>
<feature type="domain" description="HNH nuclease" evidence="2">
    <location>
        <begin position="73"/>
        <end position="115"/>
    </location>
</feature>
<dbReference type="EMBL" id="CP048000">
    <property type="protein sequence ID" value="QHQ63833.1"/>
    <property type="molecule type" value="Genomic_DNA"/>
</dbReference>
<dbReference type="SUPFAM" id="SSF54060">
    <property type="entry name" value="His-Me finger endonucleases"/>
    <property type="match status" value="1"/>
</dbReference>
<organism evidence="3 4">
    <name type="scientific">Anaerocolumna sedimenticola</name>
    <dbReference type="NCBI Taxonomy" id="2696063"/>
    <lineage>
        <taxon>Bacteria</taxon>
        <taxon>Bacillati</taxon>
        <taxon>Bacillota</taxon>
        <taxon>Clostridia</taxon>
        <taxon>Lachnospirales</taxon>
        <taxon>Lachnospiraceae</taxon>
        <taxon>Anaerocolumna</taxon>
    </lineage>
</organism>
<name>A0A6P1TTL8_9FIRM</name>